<dbReference type="InterPro" id="IPR003508">
    <property type="entry name" value="CIDE-N_dom"/>
</dbReference>
<dbReference type="VEuPathDB" id="VectorBase:PPAI007048"/>
<dbReference type="EnsemblMetazoa" id="PPAI007048-RA">
    <property type="protein sequence ID" value="PPAI007048-PA"/>
    <property type="gene ID" value="PPAI007048"/>
</dbReference>
<evidence type="ECO:0000313" key="3">
    <source>
        <dbReference type="Proteomes" id="UP000092462"/>
    </source>
</evidence>
<accession>A0A1B0DG87</accession>
<dbReference type="EMBL" id="AJVK01059404">
    <property type="status" value="NOT_ANNOTATED_CDS"/>
    <property type="molecule type" value="Genomic_DNA"/>
</dbReference>
<dbReference type="Gene3D" id="3.10.20.10">
    <property type="match status" value="1"/>
</dbReference>
<organism evidence="2 3">
    <name type="scientific">Phlebotomus papatasi</name>
    <name type="common">Sandfly</name>
    <dbReference type="NCBI Taxonomy" id="29031"/>
    <lineage>
        <taxon>Eukaryota</taxon>
        <taxon>Metazoa</taxon>
        <taxon>Ecdysozoa</taxon>
        <taxon>Arthropoda</taxon>
        <taxon>Hexapoda</taxon>
        <taxon>Insecta</taxon>
        <taxon>Pterygota</taxon>
        <taxon>Neoptera</taxon>
        <taxon>Endopterygota</taxon>
        <taxon>Diptera</taxon>
        <taxon>Nematocera</taxon>
        <taxon>Psychodoidea</taxon>
        <taxon>Psychodidae</taxon>
        <taxon>Phlebotomus</taxon>
        <taxon>Phlebotomus</taxon>
    </lineage>
</organism>
<reference evidence="2" key="1">
    <citation type="submission" date="2022-08" db="UniProtKB">
        <authorList>
            <consortium name="EnsemblMetazoa"/>
        </authorList>
    </citation>
    <scope>IDENTIFICATION</scope>
    <source>
        <strain evidence="2">Israel</strain>
    </source>
</reference>
<proteinExistence type="predicted"/>
<dbReference type="VEuPathDB" id="VectorBase:PPAPM1_002464"/>
<dbReference type="PROSITE" id="PS51135">
    <property type="entry name" value="CIDE_N"/>
    <property type="match status" value="1"/>
</dbReference>
<dbReference type="GO" id="GO:0006915">
    <property type="term" value="P:apoptotic process"/>
    <property type="evidence" value="ECO:0007669"/>
    <property type="project" value="UniProtKB-UniRule"/>
</dbReference>
<dbReference type="Pfam" id="PF02017">
    <property type="entry name" value="CIDE-N"/>
    <property type="match status" value="1"/>
</dbReference>
<keyword evidence="1" id="KW-0053">Apoptosis</keyword>
<sequence length="133" mass="14770">MVKSKPTLRDLISAANNKFERNFISIVLCGCGTPIEDDDFLEEMQSNEILIALGEGEHWMPPEFFEPSCSSRMQQNTSIPSIATDCGNEGNNPVVFQMPQDFLELTEICPVSNTDPISEVPPSNDVEEDTTEN</sequence>
<evidence type="ECO:0000313" key="2">
    <source>
        <dbReference type="EnsemblMetazoa" id="PPAI007048-PA"/>
    </source>
</evidence>
<dbReference type="Proteomes" id="UP000092462">
    <property type="component" value="Unassembled WGS sequence"/>
</dbReference>
<keyword evidence="3" id="KW-1185">Reference proteome</keyword>
<evidence type="ECO:0000256" key="1">
    <source>
        <dbReference type="ARBA" id="ARBA00022703"/>
    </source>
</evidence>
<dbReference type="SUPFAM" id="SSF54277">
    <property type="entry name" value="CAD &amp; PB1 domains"/>
    <property type="match status" value="1"/>
</dbReference>
<name>A0A1B0DG87_PHLPP</name>
<dbReference type="AlphaFoldDB" id="A0A1B0DG87"/>
<protein>
    <submittedName>
        <fullName evidence="2">Uncharacterized protein</fullName>
    </submittedName>
</protein>